<sequence>MIGPRLLFLQLILIVYFIDSLLSRTRRKFSRNLVILHISSNASVTVTVEENNERLYNLLLKYAQGGSLSHKLRSLVVGL</sequence>
<keyword evidence="1" id="KW-1133">Transmembrane helix</keyword>
<comment type="caution">
    <text evidence="2">The sequence shown here is derived from an EMBL/GenBank/DDBJ whole genome shotgun (WGS) entry which is preliminary data.</text>
</comment>
<dbReference type="EMBL" id="JAQIZT010000007">
    <property type="protein sequence ID" value="KAJ6990251.1"/>
    <property type="molecule type" value="Genomic_DNA"/>
</dbReference>
<protein>
    <submittedName>
        <fullName evidence="2">Uncharacterized protein</fullName>
    </submittedName>
</protein>
<evidence type="ECO:0000256" key="1">
    <source>
        <dbReference type="SAM" id="Phobius"/>
    </source>
</evidence>
<keyword evidence="1" id="KW-0812">Transmembrane</keyword>
<gene>
    <name evidence="2" type="ORF">NC653_018713</name>
</gene>
<proteinExistence type="predicted"/>
<dbReference type="AlphaFoldDB" id="A0AAD6QH10"/>
<evidence type="ECO:0000313" key="2">
    <source>
        <dbReference type="EMBL" id="KAJ6990251.1"/>
    </source>
</evidence>
<reference evidence="2" key="1">
    <citation type="journal article" date="2023" name="Mol. Ecol. Resour.">
        <title>Chromosome-level genome assembly of a triploid poplar Populus alba 'Berolinensis'.</title>
        <authorList>
            <person name="Chen S."/>
            <person name="Yu Y."/>
            <person name="Wang X."/>
            <person name="Wang S."/>
            <person name="Zhang T."/>
            <person name="Zhou Y."/>
            <person name="He R."/>
            <person name="Meng N."/>
            <person name="Wang Y."/>
            <person name="Liu W."/>
            <person name="Liu Z."/>
            <person name="Liu J."/>
            <person name="Guo Q."/>
            <person name="Huang H."/>
            <person name="Sederoff R.R."/>
            <person name="Wang G."/>
            <person name="Qu G."/>
            <person name="Chen S."/>
        </authorList>
    </citation>
    <scope>NUCLEOTIDE SEQUENCE</scope>
    <source>
        <strain evidence="2">SC-2020</strain>
    </source>
</reference>
<name>A0AAD6QH10_9ROSI</name>
<organism evidence="2 3">
    <name type="scientific">Populus alba x Populus x berolinensis</name>
    <dbReference type="NCBI Taxonomy" id="444605"/>
    <lineage>
        <taxon>Eukaryota</taxon>
        <taxon>Viridiplantae</taxon>
        <taxon>Streptophyta</taxon>
        <taxon>Embryophyta</taxon>
        <taxon>Tracheophyta</taxon>
        <taxon>Spermatophyta</taxon>
        <taxon>Magnoliopsida</taxon>
        <taxon>eudicotyledons</taxon>
        <taxon>Gunneridae</taxon>
        <taxon>Pentapetalae</taxon>
        <taxon>rosids</taxon>
        <taxon>fabids</taxon>
        <taxon>Malpighiales</taxon>
        <taxon>Salicaceae</taxon>
        <taxon>Saliceae</taxon>
        <taxon>Populus</taxon>
    </lineage>
</organism>
<feature type="transmembrane region" description="Helical" evidence="1">
    <location>
        <begin position="6"/>
        <end position="22"/>
    </location>
</feature>
<dbReference type="Proteomes" id="UP001164929">
    <property type="component" value="Chromosome 7"/>
</dbReference>
<accession>A0AAD6QH10</accession>
<evidence type="ECO:0000313" key="3">
    <source>
        <dbReference type="Proteomes" id="UP001164929"/>
    </source>
</evidence>
<keyword evidence="1" id="KW-0472">Membrane</keyword>
<keyword evidence="3" id="KW-1185">Reference proteome</keyword>